<dbReference type="Pfam" id="PF18155">
    <property type="entry name" value="pPIWI_RE_Z"/>
    <property type="match status" value="1"/>
</dbReference>
<evidence type="ECO:0000313" key="3">
    <source>
        <dbReference type="Proteomes" id="UP001169760"/>
    </source>
</evidence>
<accession>A0AAW7X655</accession>
<dbReference type="Gene3D" id="3.40.50.300">
    <property type="entry name" value="P-loop containing nucleotide triphosphate hydrolases"/>
    <property type="match status" value="1"/>
</dbReference>
<gene>
    <name evidence="2" type="ORF">Q4521_11215</name>
</gene>
<feature type="domain" description="pPIWI-RE three-gene island" evidence="1">
    <location>
        <begin position="8"/>
        <end position="144"/>
    </location>
</feature>
<name>A0AAW7X655_9GAMM</name>
<protein>
    <submittedName>
        <fullName evidence="2">ATP-binding protein</fullName>
    </submittedName>
</protein>
<dbReference type="EMBL" id="JAUOPB010000007">
    <property type="protein sequence ID" value="MDO6423044.1"/>
    <property type="molecule type" value="Genomic_DNA"/>
</dbReference>
<keyword evidence="2" id="KW-0067">ATP-binding</keyword>
<dbReference type="AlphaFoldDB" id="A0AAW7X655"/>
<dbReference type="RefSeq" id="WP_019604644.1">
    <property type="nucleotide sequence ID" value="NZ_JAUOPB010000007.1"/>
</dbReference>
<dbReference type="InterPro" id="IPR055254">
    <property type="entry name" value="pPIWI_RE_Z"/>
</dbReference>
<keyword evidence="2" id="KW-0547">Nucleotide-binding</keyword>
<dbReference type="GO" id="GO:0005524">
    <property type="term" value="F:ATP binding"/>
    <property type="evidence" value="ECO:0007669"/>
    <property type="project" value="UniProtKB-KW"/>
</dbReference>
<dbReference type="Proteomes" id="UP001169760">
    <property type="component" value="Unassembled WGS sequence"/>
</dbReference>
<sequence length="1149" mass="129095">MKQSIDIWTGNDKINWLCLFINEFTGKSDLNLAPLLLSGFHSLRSSSVAQENEFAYFNIRQLMLRFSNLTAIKKAVVRYNEHYTSGETTSDQRLFNIDEKTLTFQPLLDLMPPEYEQAKQVLLKPLEFSKHGKSVAKADKELFIEVDDIGIKRPYNIKDLPSTLSNTQHNISNQSSGPIQIPIAELFEEATEMDLLDVKHSRRPGNWVSRLENILLEKPKENGGFSRADTLELAGLKHLIGLPGAGKTTLLMCLTRWLSRKDYKTAVVFPSVEVSRQYLTALKDYDVAAGLLTGQSQSTRARHAHNIAETIACADPLKGFAKEFAGSEYFSTHCVLPAFTDAMEDGINPTRNFCGKVKERTKSRDGSASKPVSRLCPLWGMCGYHKASRELIDVNVWLGHIASFDTLIPPHATQLHYRYFEHIAREFDVVIIDEADQVQSWLDDQGVSKLTLTGDSESFHADLQKRQNQMTVEHNYALGDPNIFNFTLTAMDFSRNSHMLVGTIQKLDEELRKQYQGIFLTSSRLINAIVSGDKAKSGLAEELEGIDSRFRQKEAITLLWESAANAAFYNRQDMAEQDTVEQLKIQRIAENLNFSEEEIKNQFKNLSSACRIWLTEERSSNRDIGMTRICTALSELAHRSQSPSFDKKVHLLVCVTFTIFSYKKLAPHSEALIEQGFLTPSHVEQRCSDDLLSYTTDNILGRLSGVRFFLDNRSSKHSELSSVKLQYAVFSGSPRSFIYHLHKSVPGVSRAPAVLLASATSYLEQSPAYHINRVPDYIVRACNNDERSDKSYFEFKPIPNASKPGTCLRYSGEALPSVREGNLRKMVSYLLKDGVDDSVVGKAITSFDSGERKRKAAFVVNSYQHCEMLKRHIDQRHPEWASKTVAVVKDVEAYDGAPGYVTNSQVEALGDMDNIELIIFPMGAIGRGTNIVFSKGTRARDAAIGTMYFLTRPHPSTDDLSLLISIAAQQSEEFNAETFSEDASFEDIATHHMTARNKAYDKVWRLLLNPLIASRLGDLMEPFTANISVSLLQTIGRGMRNSCRVQCFFVDAAWAKNSAKNDESILDTNETSMLVQLINILKSCVNHTDPIKRSVYEELYSAFLEPLSETQGLHYDKRNVKTLSPHYDAASESSLDGITTTEALLSDNT</sequence>
<comment type="caution">
    <text evidence="2">The sequence shown here is derived from an EMBL/GenBank/DDBJ whole genome shotgun (WGS) entry which is preliminary data.</text>
</comment>
<reference evidence="2" key="1">
    <citation type="submission" date="2023-07" db="EMBL/GenBank/DDBJ databases">
        <title>Genome content predicts the carbon catabolic preferences of heterotrophic bacteria.</title>
        <authorList>
            <person name="Gralka M."/>
        </authorList>
    </citation>
    <scope>NUCLEOTIDE SEQUENCE</scope>
    <source>
        <strain evidence="2">I3M17_2</strain>
    </source>
</reference>
<dbReference type="SUPFAM" id="SSF52540">
    <property type="entry name" value="P-loop containing nucleoside triphosphate hydrolases"/>
    <property type="match status" value="1"/>
</dbReference>
<organism evidence="2 3">
    <name type="scientific">Saccharophagus degradans</name>
    <dbReference type="NCBI Taxonomy" id="86304"/>
    <lineage>
        <taxon>Bacteria</taxon>
        <taxon>Pseudomonadati</taxon>
        <taxon>Pseudomonadota</taxon>
        <taxon>Gammaproteobacteria</taxon>
        <taxon>Cellvibrionales</taxon>
        <taxon>Cellvibrionaceae</taxon>
        <taxon>Saccharophagus</taxon>
    </lineage>
</organism>
<dbReference type="InterPro" id="IPR027417">
    <property type="entry name" value="P-loop_NTPase"/>
</dbReference>
<evidence type="ECO:0000259" key="1">
    <source>
        <dbReference type="Pfam" id="PF18155"/>
    </source>
</evidence>
<proteinExistence type="predicted"/>
<evidence type="ECO:0000313" key="2">
    <source>
        <dbReference type="EMBL" id="MDO6423044.1"/>
    </source>
</evidence>